<name>A0AA88RAP3_9ASTE</name>
<proteinExistence type="predicted"/>
<evidence type="ECO:0000313" key="1">
    <source>
        <dbReference type="EMBL" id="KAK2978470.1"/>
    </source>
</evidence>
<sequence>MLRQRNKSSMMWSSGRRMPVTVTFLILVFVAVVLLFRENGEKPSSSTGVMEQKWNSFESSVQFDPTVEFRNGTDMIWQVPDSPKAVLFLAHGCNGRAANFWDRSTKCPECVGLPEERLIVLHALARKFAVITVSSAGRCWSFGKERLLIGGLIKWWVKKQNLEKLPLVALGASSGGYFVSVLATDLKFSSIAIMIAEGMFDQIDIPKDYPPTLFVHMAKDKARKQRIDDNLKVLREKGISVAEIKCLEFPLLPNLLADRIPGLDQTISAQLFHLFRDKGFIDKNGYMRNDGRALRWEQALRERKIVLPDKRLSKHIQEELNLAFAYHEMTSLHSGQIFDWFESHLSRSRITLI</sequence>
<dbReference type="EMBL" id="JAVXUO010001870">
    <property type="protein sequence ID" value="KAK2978470.1"/>
    <property type="molecule type" value="Genomic_DNA"/>
</dbReference>
<keyword evidence="2" id="KW-1185">Reference proteome</keyword>
<reference evidence="1" key="1">
    <citation type="submission" date="2022-12" db="EMBL/GenBank/DDBJ databases">
        <title>Draft genome assemblies for two species of Escallonia (Escalloniales).</title>
        <authorList>
            <person name="Chanderbali A."/>
            <person name="Dervinis C."/>
            <person name="Anghel I."/>
            <person name="Soltis D."/>
            <person name="Soltis P."/>
            <person name="Zapata F."/>
        </authorList>
    </citation>
    <scope>NUCLEOTIDE SEQUENCE</scope>
    <source>
        <strain evidence="1">UCBG92.1500</strain>
        <tissue evidence="1">Leaf</tissue>
    </source>
</reference>
<comment type="caution">
    <text evidence="1">The sequence shown here is derived from an EMBL/GenBank/DDBJ whole genome shotgun (WGS) entry which is preliminary data.</text>
</comment>
<dbReference type="Gene3D" id="3.40.50.1820">
    <property type="entry name" value="alpha/beta hydrolase"/>
    <property type="match status" value="1"/>
</dbReference>
<dbReference type="AlphaFoldDB" id="A0AA88RAP3"/>
<organism evidence="1 2">
    <name type="scientific">Escallonia rubra</name>
    <dbReference type="NCBI Taxonomy" id="112253"/>
    <lineage>
        <taxon>Eukaryota</taxon>
        <taxon>Viridiplantae</taxon>
        <taxon>Streptophyta</taxon>
        <taxon>Embryophyta</taxon>
        <taxon>Tracheophyta</taxon>
        <taxon>Spermatophyta</taxon>
        <taxon>Magnoliopsida</taxon>
        <taxon>eudicotyledons</taxon>
        <taxon>Gunneridae</taxon>
        <taxon>Pentapetalae</taxon>
        <taxon>asterids</taxon>
        <taxon>campanulids</taxon>
        <taxon>Escalloniales</taxon>
        <taxon>Escalloniaceae</taxon>
        <taxon>Escallonia</taxon>
    </lineage>
</organism>
<gene>
    <name evidence="1" type="ORF">RJ640_003224</name>
</gene>
<evidence type="ECO:0000313" key="2">
    <source>
        <dbReference type="Proteomes" id="UP001187471"/>
    </source>
</evidence>
<dbReference type="PANTHER" id="PTHR35128">
    <property type="entry name" value="SECRETION-REGULATING GUANINE NUCLEOTIDE EXCHANGE FACTOR"/>
    <property type="match status" value="1"/>
</dbReference>
<dbReference type="SUPFAM" id="SSF53474">
    <property type="entry name" value="alpha/beta-Hydrolases"/>
    <property type="match status" value="1"/>
</dbReference>
<dbReference type="InterPro" id="IPR029058">
    <property type="entry name" value="AB_hydrolase_fold"/>
</dbReference>
<accession>A0AA88RAP3</accession>
<dbReference type="PANTHER" id="PTHR35128:SF1">
    <property type="entry name" value="SECRETION-REGULATING GUANINE NUCLEOTIDE EXCHANGE FACTOR"/>
    <property type="match status" value="1"/>
</dbReference>
<dbReference type="Proteomes" id="UP001187471">
    <property type="component" value="Unassembled WGS sequence"/>
</dbReference>
<protein>
    <submittedName>
        <fullName evidence="1">Uncharacterized protein</fullName>
    </submittedName>
</protein>